<evidence type="ECO:0000313" key="3">
    <source>
        <dbReference type="Proteomes" id="UP001162031"/>
    </source>
</evidence>
<dbReference type="EMBL" id="CANTFL010000553">
    <property type="protein sequence ID" value="CAI5724434.1"/>
    <property type="molecule type" value="Genomic_DNA"/>
</dbReference>
<evidence type="ECO:0000259" key="1">
    <source>
        <dbReference type="Pfam" id="PF08626"/>
    </source>
</evidence>
<name>A0AAV0TQZ8_HYABA</name>
<gene>
    <name evidence="2" type="ORF">HBR001_LOCUS3359</name>
</gene>
<dbReference type="Proteomes" id="UP001162031">
    <property type="component" value="Unassembled WGS sequence"/>
</dbReference>
<protein>
    <recommendedName>
        <fullName evidence="1">Trs120/TRAPPC9 N-terminal domain-containing protein</fullName>
    </recommendedName>
</protein>
<dbReference type="PANTHER" id="PTHR21512:SF5">
    <property type="entry name" value="TRAFFICKING PROTEIN PARTICLE COMPLEX SUBUNIT 9"/>
    <property type="match status" value="1"/>
</dbReference>
<reference evidence="2" key="1">
    <citation type="submission" date="2022-12" db="EMBL/GenBank/DDBJ databases">
        <authorList>
            <person name="Webb A."/>
        </authorList>
    </citation>
    <scope>NUCLEOTIDE SEQUENCE</scope>
    <source>
        <strain evidence="2">Hp1</strain>
    </source>
</reference>
<sequence>MTRVRAWTRPAEFLVYVVPVGDDVPPPELASYMRLLQRHCVLPLRSLTRPGGYAAELSPFRGLSWTGSGSLRFRFVSVAAERIDMCNGEDVHASHRVMGVLGLCHCPSLAQSTGLQAAYVQFQASVRRFPALLVHKLFAFEHTFEDLRAVQEYERLDDLVMFPMDHELQGTGESTVSLHLQVVMNTLAVHIVMSLESAIRSVTSSLAVASNLTLTTDLDSAGREDLASVLLDVRVEPQVTHDAQCSPLVLSRDERNEGDSFHAVSTSDTRLSGSLFSSPSALSPLGAGTAALKPTRYTSRRKRQDARREKLLGDYNVLVSCISGAMHHYVIAIEMLREEERHSGGSPGDALWLAAALEGYVYCLYTESQDKFSAELVEKASEAVAFYANAGTTELESLFIENLGWYYTSVAMSTSMSMTGEAKMLESVWVKRLLWDVLERGMSLFPDLQSQRQVEFLIQTSRMLETAGHHRRVALFLHEAASLLLARNADAQSLSPTSATKRPQWRRDLEAALVLERMAAEQLGVQDLGIRKGEFLPWEFTSQYRKKWKKSMSATDGSTNIPDNAWLVIRFHVLRQLLTIAKMLGNALLVGTYCLQLLEMLVCNPLLRFVIDVKSWNGLQLTFTPKAAF</sequence>
<proteinExistence type="predicted"/>
<organism evidence="2 3">
    <name type="scientific">Hyaloperonospora brassicae</name>
    <name type="common">Brassica downy mildew</name>
    <name type="synonym">Peronospora brassicae</name>
    <dbReference type="NCBI Taxonomy" id="162125"/>
    <lineage>
        <taxon>Eukaryota</taxon>
        <taxon>Sar</taxon>
        <taxon>Stramenopiles</taxon>
        <taxon>Oomycota</taxon>
        <taxon>Peronosporomycetes</taxon>
        <taxon>Peronosporales</taxon>
        <taxon>Peronosporaceae</taxon>
        <taxon>Hyaloperonospora</taxon>
    </lineage>
</organism>
<dbReference type="AlphaFoldDB" id="A0AAV0TQZ8"/>
<dbReference type="GO" id="GO:0005802">
    <property type="term" value="C:trans-Golgi network"/>
    <property type="evidence" value="ECO:0007669"/>
    <property type="project" value="TreeGrafter"/>
</dbReference>
<comment type="caution">
    <text evidence="2">The sequence shown here is derived from an EMBL/GenBank/DDBJ whole genome shotgun (WGS) entry which is preliminary data.</text>
</comment>
<feature type="domain" description="Trs120/TRAPPC9 N-terminal" evidence="1">
    <location>
        <begin position="8"/>
        <end position="364"/>
    </location>
</feature>
<evidence type="ECO:0000313" key="2">
    <source>
        <dbReference type="EMBL" id="CAI5724434.1"/>
    </source>
</evidence>
<dbReference type="InterPro" id="IPR013935">
    <property type="entry name" value="Trs120_TRAPPC9"/>
</dbReference>
<dbReference type="Pfam" id="PF08626">
    <property type="entry name" value="TRAPPC9-Trs120"/>
    <property type="match status" value="1"/>
</dbReference>
<dbReference type="PANTHER" id="PTHR21512">
    <property type="entry name" value="TRAFFICKING PROTEIN PARTICLE COMPLEX SUBUNIT 9"/>
    <property type="match status" value="1"/>
</dbReference>
<accession>A0AAV0TQZ8</accession>
<dbReference type="InterPro" id="IPR058563">
    <property type="entry name" value="Trs120_TRAPPC9_N"/>
</dbReference>
<keyword evidence="3" id="KW-1185">Reference proteome</keyword>